<dbReference type="Pfam" id="PF02310">
    <property type="entry name" value="B12-binding"/>
    <property type="match status" value="1"/>
</dbReference>
<evidence type="ECO:0000256" key="11">
    <source>
        <dbReference type="PIRSR" id="PIRSR000381-1"/>
    </source>
</evidence>
<comment type="catalytic activity">
    <reaction evidence="10">
        <text>(6S)-5-methyl-5,6,7,8-tetrahydrofolate + L-homocysteine = (6S)-5,6,7,8-tetrahydrofolate + L-methionine</text>
        <dbReference type="Rhea" id="RHEA:11172"/>
        <dbReference type="ChEBI" id="CHEBI:18608"/>
        <dbReference type="ChEBI" id="CHEBI:57453"/>
        <dbReference type="ChEBI" id="CHEBI:57844"/>
        <dbReference type="ChEBI" id="CHEBI:58199"/>
        <dbReference type="EC" id="2.1.1.13"/>
    </reaction>
</comment>
<evidence type="ECO:0000256" key="5">
    <source>
        <dbReference type="ARBA" id="ARBA00022691"/>
    </source>
</evidence>
<dbReference type="Gene3D" id="3.20.20.20">
    <property type="entry name" value="Dihydropteroate synthase-like"/>
    <property type="match status" value="1"/>
</dbReference>
<dbReference type="InterPro" id="IPR011822">
    <property type="entry name" value="MetH"/>
</dbReference>
<comment type="cofactor">
    <cofactor evidence="10 11">
        <name>methylcob(III)alamin</name>
        <dbReference type="ChEBI" id="CHEBI:28115"/>
    </cofactor>
</comment>
<keyword evidence="10" id="KW-0486">Methionine biosynthesis</keyword>
<feature type="region of interest" description="Disordered" evidence="13">
    <location>
        <begin position="1"/>
        <end position="23"/>
    </location>
</feature>
<dbReference type="CDD" id="cd02069">
    <property type="entry name" value="methionine_synthase_B12_BD"/>
    <property type="match status" value="1"/>
</dbReference>
<protein>
    <recommendedName>
        <fullName evidence="9 10">Methionine synthase</fullName>
        <ecNumber evidence="9 10">2.1.1.13</ecNumber>
    </recommendedName>
    <alternativeName>
        <fullName evidence="10">5-methyltetrahydrofolate--homocysteine methyltransferase</fullName>
    </alternativeName>
</protein>
<evidence type="ECO:0000256" key="4">
    <source>
        <dbReference type="ARBA" id="ARBA00022679"/>
    </source>
</evidence>
<dbReference type="FunFam" id="3.40.50.280:FF:000001">
    <property type="entry name" value="Methionine synthase"/>
    <property type="match status" value="1"/>
</dbReference>
<keyword evidence="4 10" id="KW-0808">Transferase</keyword>
<evidence type="ECO:0000256" key="6">
    <source>
        <dbReference type="ARBA" id="ARBA00022723"/>
    </source>
</evidence>
<dbReference type="SUPFAM" id="SSF47644">
    <property type="entry name" value="Methionine synthase domain"/>
    <property type="match status" value="1"/>
</dbReference>
<dbReference type="InterPro" id="IPR003759">
    <property type="entry name" value="Cbl-bd_cap"/>
</dbReference>
<evidence type="ECO:0000313" key="19">
    <source>
        <dbReference type="Proteomes" id="UP000198858"/>
    </source>
</evidence>
<comment type="cofactor">
    <cofactor evidence="10">
        <name>Zn(2+)</name>
        <dbReference type="ChEBI" id="CHEBI:29105"/>
    </cofactor>
</comment>
<feature type="binding site" description="axial binding residue" evidence="11">
    <location>
        <position position="443"/>
    </location>
    <ligand>
        <name>methylcob(III)alamin</name>
        <dbReference type="ChEBI" id="CHEBI:28115"/>
    </ligand>
    <ligandPart>
        <name>Co</name>
        <dbReference type="ChEBI" id="CHEBI:27638"/>
    </ligandPart>
</feature>
<evidence type="ECO:0000256" key="12">
    <source>
        <dbReference type="PIRSR" id="PIRSR000381-2"/>
    </source>
</evidence>
<dbReference type="InterPro" id="IPR011005">
    <property type="entry name" value="Dihydropteroate_synth-like_sf"/>
</dbReference>
<dbReference type="PIRSF" id="PIRSF000381">
    <property type="entry name" value="MetH"/>
    <property type="match status" value="1"/>
</dbReference>
<proteinExistence type="inferred from homology"/>
<comment type="function">
    <text evidence="10">Catalyzes the transfer of a methyl group from methyl-cobalamin to homocysteine, yielding enzyme-bound cob(I)alamin and methionine. Subsequently, remethylates the cofactor using methyltetrahydrofolate.</text>
</comment>
<dbReference type="RefSeq" id="WP_089661401.1">
    <property type="nucleotide sequence ID" value="NZ_LT629745.1"/>
</dbReference>
<comment type="domain">
    <text evidence="10">Modular enzyme with four functionally distinct domains. The isolated Hcy-binding domain catalyzes methyl transfer from free methylcobalamin to homocysteine. The Hcy-binding domain in association with the pterin-binding domain catalyzes the methylation of cob(I)alamin by methyltetrahydrofolate and the methylation of homocysteine. The B12-binding domain binds the cofactor. The AdoMet activation domain binds S-adenosyl-L-methionine. Under aerobic conditions cob(I)alamin can be converted to inactive cob(II)alamin. Reductive methylation by S-adenosyl-L-methionine and flavodoxin regenerates methylcobalamin.</text>
</comment>
<dbReference type="Pfam" id="PF02607">
    <property type="entry name" value="B12-binding_2"/>
    <property type="match status" value="1"/>
</dbReference>
<dbReference type="Pfam" id="PF02965">
    <property type="entry name" value="Met_synt_B12"/>
    <property type="match status" value="1"/>
</dbReference>
<dbReference type="EC" id="2.1.1.13" evidence="9 10"/>
<keyword evidence="2 10" id="KW-0489">Methyltransferase</keyword>
<dbReference type="PROSITE" id="PS51337">
    <property type="entry name" value="B12_BINDING_NTER"/>
    <property type="match status" value="1"/>
</dbReference>
<dbReference type="GO" id="GO:0008270">
    <property type="term" value="F:zinc ion binding"/>
    <property type="evidence" value="ECO:0007669"/>
    <property type="project" value="UniProtKB-UniRule"/>
</dbReference>
<dbReference type="CDD" id="cd00740">
    <property type="entry name" value="MeTr"/>
    <property type="match status" value="1"/>
</dbReference>
<gene>
    <name evidence="18" type="ORF">SAMN04488552_0824</name>
</gene>
<dbReference type="Gene3D" id="1.10.288.10">
    <property type="entry name" value="Cobalamin-dependent Methionine Synthase, domain 2"/>
    <property type="match status" value="1"/>
</dbReference>
<feature type="binding site" evidence="12">
    <location>
        <position position="821"/>
    </location>
    <ligand>
        <name>S-adenosyl-L-methionine</name>
        <dbReference type="ChEBI" id="CHEBI:59789"/>
    </ligand>
</feature>
<dbReference type="GO" id="GO:0031419">
    <property type="term" value="F:cobalamin binding"/>
    <property type="evidence" value="ECO:0007669"/>
    <property type="project" value="UniProtKB-UniRule"/>
</dbReference>
<dbReference type="FunFam" id="1.10.1240.10:FF:000001">
    <property type="entry name" value="Methionine synthase"/>
    <property type="match status" value="1"/>
</dbReference>
<evidence type="ECO:0000256" key="8">
    <source>
        <dbReference type="ARBA" id="ARBA00023285"/>
    </source>
</evidence>
<dbReference type="SUPFAM" id="SSF51717">
    <property type="entry name" value="Dihydropteroate synthetase-like"/>
    <property type="match status" value="1"/>
</dbReference>
<evidence type="ECO:0000259" key="17">
    <source>
        <dbReference type="PROSITE" id="PS51337"/>
    </source>
</evidence>
<keyword evidence="8 10" id="KW-0170">Cobalt</keyword>
<feature type="binding site" evidence="12">
    <location>
        <position position="377"/>
    </location>
    <ligand>
        <name>methylcob(III)alamin</name>
        <dbReference type="ChEBI" id="CHEBI:28115"/>
    </ligand>
</feature>
<dbReference type="UniPathway" id="UPA00051">
    <property type="reaction ID" value="UER00081"/>
</dbReference>
<dbReference type="Gene3D" id="3.10.196.10">
    <property type="entry name" value="Vitamin B12-dependent methionine synthase, activation domain"/>
    <property type="match status" value="1"/>
</dbReference>
<dbReference type="InterPro" id="IPR036724">
    <property type="entry name" value="Cobalamin-bd_sf"/>
</dbReference>
<dbReference type="GO" id="GO:0005829">
    <property type="term" value="C:cytosol"/>
    <property type="evidence" value="ECO:0007669"/>
    <property type="project" value="TreeGrafter"/>
</dbReference>
<dbReference type="SUPFAM" id="SSF56507">
    <property type="entry name" value="Methionine synthase activation domain-like"/>
    <property type="match status" value="1"/>
</dbReference>
<name>A0A1H1LII8_9FLAO</name>
<feature type="domain" description="AdoMet activation" evidence="15">
    <location>
        <begin position="581"/>
        <end position="911"/>
    </location>
</feature>
<dbReference type="PROSITE" id="PS50974">
    <property type="entry name" value="ADOMET_ACTIVATION"/>
    <property type="match status" value="1"/>
</dbReference>
<dbReference type="GO" id="GO:0032259">
    <property type="term" value="P:methylation"/>
    <property type="evidence" value="ECO:0007669"/>
    <property type="project" value="UniProtKB-KW"/>
</dbReference>
<feature type="binding site" evidence="12">
    <location>
        <position position="631"/>
    </location>
    <ligand>
        <name>S-adenosyl-L-methionine</name>
        <dbReference type="ChEBI" id="CHEBI:59789"/>
    </ligand>
</feature>
<comment type="pathway">
    <text evidence="10">Amino-acid biosynthesis; L-methionine biosynthesis via de novo pathway; L-methionine from L-homocysteine (MetH route): step 1/1.</text>
</comment>
<dbReference type="Pfam" id="PF00809">
    <property type="entry name" value="Pterin_bind"/>
    <property type="match status" value="1"/>
</dbReference>
<feature type="compositionally biased region" description="Polar residues" evidence="13">
    <location>
        <begin position="1"/>
        <end position="13"/>
    </location>
</feature>
<evidence type="ECO:0000313" key="18">
    <source>
        <dbReference type="EMBL" id="SDR74401.1"/>
    </source>
</evidence>
<feature type="domain" description="B12-binding" evidence="16">
    <location>
        <begin position="430"/>
        <end position="565"/>
    </location>
</feature>
<dbReference type="PROSITE" id="PS51332">
    <property type="entry name" value="B12_BINDING"/>
    <property type="match status" value="1"/>
</dbReference>
<dbReference type="Gene3D" id="3.40.50.280">
    <property type="entry name" value="Cobalamin-binding domain"/>
    <property type="match status" value="1"/>
</dbReference>
<feature type="binding site" evidence="12">
    <location>
        <begin position="876"/>
        <end position="877"/>
    </location>
    <ligand>
        <name>S-adenosyl-L-methionine</name>
        <dbReference type="ChEBI" id="CHEBI:59789"/>
    </ligand>
</feature>
<dbReference type="PANTHER" id="PTHR45833:SF1">
    <property type="entry name" value="METHIONINE SYNTHASE"/>
    <property type="match status" value="1"/>
</dbReference>
<evidence type="ECO:0000259" key="15">
    <source>
        <dbReference type="PROSITE" id="PS50974"/>
    </source>
</evidence>
<organism evidence="18 19">
    <name type="scientific">Christiangramia echinicola</name>
    <dbReference type="NCBI Taxonomy" id="279359"/>
    <lineage>
        <taxon>Bacteria</taxon>
        <taxon>Pseudomonadati</taxon>
        <taxon>Bacteroidota</taxon>
        <taxon>Flavobacteriia</taxon>
        <taxon>Flavobacteriales</taxon>
        <taxon>Flavobacteriaceae</taxon>
        <taxon>Christiangramia</taxon>
    </lineage>
</organism>
<comment type="similarity">
    <text evidence="1">Belongs to the vitamin-B12 dependent methionine synthase family.</text>
</comment>
<evidence type="ECO:0000256" key="10">
    <source>
        <dbReference type="PIRNR" id="PIRNR000381"/>
    </source>
</evidence>
<feature type="binding site" evidence="12">
    <location>
        <position position="488"/>
    </location>
    <ligand>
        <name>methylcob(III)alamin</name>
        <dbReference type="ChEBI" id="CHEBI:28115"/>
    </ligand>
</feature>
<keyword evidence="3 10" id="KW-0846">Cobalamin</keyword>
<dbReference type="FunFam" id="3.20.20.20:FF:000002">
    <property type="entry name" value="Methionine synthase"/>
    <property type="match status" value="1"/>
</dbReference>
<dbReference type="GO" id="GO:0050667">
    <property type="term" value="P:homocysteine metabolic process"/>
    <property type="evidence" value="ECO:0007669"/>
    <property type="project" value="TreeGrafter"/>
</dbReference>
<dbReference type="InterPro" id="IPR036594">
    <property type="entry name" value="Meth_synthase_dom"/>
</dbReference>
<dbReference type="InterPro" id="IPR037010">
    <property type="entry name" value="VitB12-dep_Met_synth_activ_sf"/>
</dbReference>
<dbReference type="STRING" id="1250231.SAMN04488552_0824"/>
<dbReference type="InterPro" id="IPR000489">
    <property type="entry name" value="Pterin-binding_dom"/>
</dbReference>
<dbReference type="GO" id="GO:0046653">
    <property type="term" value="P:tetrahydrofolate metabolic process"/>
    <property type="evidence" value="ECO:0007669"/>
    <property type="project" value="TreeGrafter"/>
</dbReference>
<dbReference type="InterPro" id="IPR006158">
    <property type="entry name" value="Cobalamin-bd"/>
</dbReference>
<evidence type="ECO:0000259" key="14">
    <source>
        <dbReference type="PROSITE" id="PS50972"/>
    </source>
</evidence>
<dbReference type="Proteomes" id="UP000198858">
    <property type="component" value="Chromosome I"/>
</dbReference>
<dbReference type="InterPro" id="IPR004223">
    <property type="entry name" value="VitB12-dep_Met_synth_activ_dom"/>
</dbReference>
<dbReference type="NCBIfam" id="NF007024">
    <property type="entry name" value="PRK09490.1"/>
    <property type="match status" value="1"/>
</dbReference>
<keyword evidence="5 10" id="KW-0949">S-adenosyl-L-methionine</keyword>
<dbReference type="SMART" id="SM01018">
    <property type="entry name" value="B12-binding_2"/>
    <property type="match status" value="1"/>
</dbReference>
<dbReference type="GO" id="GO:0008705">
    <property type="term" value="F:methionine synthase activity"/>
    <property type="evidence" value="ECO:0007669"/>
    <property type="project" value="UniProtKB-UniRule"/>
</dbReference>
<feature type="domain" description="Pterin-binding" evidence="14">
    <location>
        <begin position="42"/>
        <end position="303"/>
    </location>
</feature>
<keyword evidence="10" id="KW-0028">Amino-acid biosynthesis</keyword>
<keyword evidence="19" id="KW-1185">Reference proteome</keyword>
<evidence type="ECO:0000256" key="3">
    <source>
        <dbReference type="ARBA" id="ARBA00022628"/>
    </source>
</evidence>
<dbReference type="EMBL" id="LT629745">
    <property type="protein sequence ID" value="SDR74401.1"/>
    <property type="molecule type" value="Genomic_DNA"/>
</dbReference>
<keyword evidence="10" id="KW-0862">Zinc</keyword>
<sequence length="911" mass="102659">MSTTGTNSVNKIDTSPLRPGRTVRPLKLSGLEPLVITPDSNFINVGERTNVAGSKKFLRLIKEEKFDEALEVAREQVENGAQIIDVNMDDGLIEGKEAMVKFLNLVVAEPDISRVPIMIDSSKWEIIEAGLQVVQGKCVVNSISLKEGEEEFTAHAKKIKRYGAAVIVMAFDEKGQADNYERRIEIAKRSYDILVNQVKIPPEDIIFDLNIFPVGTGMDEHKRNAIDFIEGTRWVKENLPHCSVSGGVSNVSFSFRGNNPVREAMHSVFLYHAIKAGMNIGIVNPSMLEVYDEIPKELLEHVEDVILDRRNDATERLLDFAENVVGRKKENRIDLSWRENALQDRITHALVKGIDAYILEDIEQARIEAEKPLDVIEGHLMTGMNVVGDLFGSGKMFLPQVVKSARVMKKAVAHLLPYIEADKSNKRQSAGKVLMATVKGDVHDIGKNIVAVVLGCNNYEIIDLGVMVPPEKIIETAKKENVDVIGLSGLITPSLDEMVFLAKEMERQDFSVPLLIGGATTSKAHTAVKIDPQYKNAVAHVNDASRAVTVVGQLLKESTKEKYKRDLKTDYDTFRLNFKKRSKVKSFLSIEEARKNKFQIDWKNTEIKKPNKLGTQVIEDFDLSKLLDYIDWSPFFRSWDLHGRYPDILKDEKVGEQAKSLFEDAQVLLQRILKEKLLKAKATFGLFEANSVEDDDIEVKFSEDSEQKTAIFRTLRQQLKKHGDQPNYALSDFIAPKENGVQDYIGCFCVTTGFGTQELAQEFERDLDDYNSIMIKALADRLAEAFAEYLHKKVRTEDWGYAAAESLTNEALIKEEYKGIRPAPGYPACPDHLEKLTIWEILNVTEKIGVELTESLAMWPAASVSGYYFANPEAKYFGLGKIKEDQVKDYAERKGIEYKKAEKWLNPNIAD</sequence>
<accession>A0A1H1LII8</accession>
<evidence type="ECO:0000259" key="16">
    <source>
        <dbReference type="PROSITE" id="PS51332"/>
    </source>
</evidence>
<dbReference type="InterPro" id="IPR033706">
    <property type="entry name" value="Met_synthase_B12-bd"/>
</dbReference>
<evidence type="ECO:0000256" key="7">
    <source>
        <dbReference type="ARBA" id="ARBA00022737"/>
    </source>
</evidence>
<feature type="domain" description="B12-binding N-terminal" evidence="17">
    <location>
        <begin position="333"/>
        <end position="427"/>
    </location>
</feature>
<feature type="binding site" evidence="12">
    <location>
        <position position="544"/>
    </location>
    <ligand>
        <name>methylcob(III)alamin</name>
        <dbReference type="ChEBI" id="CHEBI:28115"/>
    </ligand>
</feature>
<dbReference type="PROSITE" id="PS50972">
    <property type="entry name" value="PTERIN_BINDING"/>
    <property type="match status" value="1"/>
</dbReference>
<dbReference type="PANTHER" id="PTHR45833">
    <property type="entry name" value="METHIONINE SYNTHASE"/>
    <property type="match status" value="1"/>
</dbReference>
<dbReference type="SUPFAM" id="SSF52242">
    <property type="entry name" value="Cobalamin (vitamin B12)-binding domain"/>
    <property type="match status" value="1"/>
</dbReference>
<keyword evidence="6 10" id="KW-0479">Metal-binding</keyword>
<reference evidence="18 19" key="1">
    <citation type="submission" date="2016-10" db="EMBL/GenBank/DDBJ databases">
        <authorList>
            <person name="Varghese N."/>
            <person name="Submissions S."/>
        </authorList>
    </citation>
    <scope>NUCLEOTIDE SEQUENCE [LARGE SCALE GENOMIC DNA]</scope>
    <source>
        <strain evidence="18 19">Mar_2010_102</strain>
    </source>
</reference>
<feature type="binding site" evidence="12">
    <location>
        <begin position="440"/>
        <end position="444"/>
    </location>
    <ligand>
        <name>methylcob(III)alamin</name>
        <dbReference type="ChEBI" id="CHEBI:28115"/>
    </ligand>
</feature>
<evidence type="ECO:0000256" key="13">
    <source>
        <dbReference type="SAM" id="MobiDB-lite"/>
    </source>
</evidence>
<feature type="binding site" evidence="12">
    <location>
        <position position="492"/>
    </location>
    <ligand>
        <name>methylcob(III)alamin</name>
        <dbReference type="ChEBI" id="CHEBI:28115"/>
    </ligand>
</feature>
<dbReference type="Gene3D" id="1.10.1240.10">
    <property type="entry name" value="Methionine synthase domain"/>
    <property type="match status" value="1"/>
</dbReference>
<dbReference type="InterPro" id="IPR050554">
    <property type="entry name" value="Met_Synthase/Corrinoid"/>
</dbReference>
<evidence type="ECO:0000256" key="1">
    <source>
        <dbReference type="ARBA" id="ARBA00010398"/>
    </source>
</evidence>
<dbReference type="NCBIfam" id="TIGR02082">
    <property type="entry name" value="metH"/>
    <property type="match status" value="1"/>
</dbReference>
<evidence type="ECO:0000256" key="2">
    <source>
        <dbReference type="ARBA" id="ARBA00022603"/>
    </source>
</evidence>
<dbReference type="AlphaFoldDB" id="A0A1H1LII8"/>
<keyword evidence="7" id="KW-0677">Repeat</keyword>
<evidence type="ECO:0000256" key="9">
    <source>
        <dbReference type="NCBIfam" id="TIGR02082"/>
    </source>
</evidence>